<name>A0A1D3D557_9EIME</name>
<evidence type="ECO:0000313" key="4">
    <source>
        <dbReference type="Proteomes" id="UP000095192"/>
    </source>
</evidence>
<dbReference type="GO" id="GO:0016279">
    <property type="term" value="F:protein-lysine N-methyltransferase activity"/>
    <property type="evidence" value="ECO:0007669"/>
    <property type="project" value="TreeGrafter"/>
</dbReference>
<sequence length="852" mass="93855">MRFIGAVALVCFQVLSYLELSGSAAVVRPSAWLPLQVGAWTGWHGHDRLSHFPGLLRTGSVQSRRTFLTHARRGNQLAHDAVQEGTFIDLLNWLVDNGAELDVHGIALKPLHQTERGVRTASARAVPWSPGLVALRSYARGEKIASLPTALHFSTESIRRLVYYALNARTKRCAGSGSPEGSATFGASNVTDPKILMALALVFFQELLRHEWSPPPHLALHPTTSGHAAKAPWLSRLCVGWLKYLRVLPPPSRTIPLFWTAEELKALEHPVCHAAIARLHRLHSSFTDTESTIRENVSAVLSGAADPQESHALFGRLVTAYATAVCRSIKTPCGQHAFIPVVDLCSHSPRDANASLYFAAHSSGREMPPEQGNAAGKASHGRLQDTKSVHLVATADIAPGEEIQISYGPFDNATLLLNYGLLPDDNPHAMIRMEFSPRRVHAALRSTGVDLMKLTDDFAFLGQEVVRELTKLGLAQGRLGADDAERAPVVEFRPTVTINGDAQPDERLLAAAKVIMGNKDLSALEEGDEPPADGGSPCRPHACLDVYARLSANIQMLKRINIAVESMYVQLYGICSHVSMIVQPMGLAPLILLTSWLSVVQVPVLAYMARRSSKPDASPMADILQPVSTGQSFRFAQTRSKLDLLVFVANIFFPTQTPPEYKKLFKRGGCPRWMLDPRRGPPELSNDWLPAAGWSYDVANQTIDYTGTDEAKEPAHPFPFNLFLPRRMSTRFALMKRDFFCQGTQIQSTMRLDGAKEAGLVFRSVGERNFWVVMLTRGGGIQLIRVKKGEKKVLGTVGNFKVKGEEPVLFTRQQEDDEELRPKGYEDCMSDTAIRNKKPTSSRTHQPRVLQA</sequence>
<evidence type="ECO:0000256" key="2">
    <source>
        <dbReference type="SAM" id="SignalP"/>
    </source>
</evidence>
<keyword evidence="2" id="KW-0732">Signal</keyword>
<feature type="region of interest" description="Disordered" evidence="1">
    <location>
        <begin position="812"/>
        <end position="852"/>
    </location>
</feature>
<keyword evidence="4" id="KW-1185">Reference proteome</keyword>
<feature type="region of interest" description="Disordered" evidence="1">
    <location>
        <begin position="363"/>
        <end position="382"/>
    </location>
</feature>
<dbReference type="CDD" id="cd10527">
    <property type="entry name" value="SET_LSMT"/>
    <property type="match status" value="1"/>
</dbReference>
<dbReference type="SUPFAM" id="SSF82199">
    <property type="entry name" value="SET domain"/>
    <property type="match status" value="1"/>
</dbReference>
<dbReference type="InterPro" id="IPR046341">
    <property type="entry name" value="SET_dom_sf"/>
</dbReference>
<gene>
    <name evidence="3" type="ORF">cyc_08012</name>
</gene>
<feature type="signal peptide" evidence="2">
    <location>
        <begin position="1"/>
        <end position="24"/>
    </location>
</feature>
<dbReference type="VEuPathDB" id="ToxoDB:LOC34623843"/>
<dbReference type="AlphaFoldDB" id="A0A1D3D557"/>
<evidence type="ECO:0000313" key="3">
    <source>
        <dbReference type="EMBL" id="OEH78579.1"/>
    </source>
</evidence>
<dbReference type="PANTHER" id="PTHR13271">
    <property type="entry name" value="UNCHARACTERIZED PUTATIVE METHYLTRANSFERASE"/>
    <property type="match status" value="1"/>
</dbReference>
<dbReference type="InParanoid" id="A0A1D3D557"/>
<comment type="caution">
    <text evidence="3">The sequence shown here is derived from an EMBL/GenBank/DDBJ whole genome shotgun (WGS) entry which is preliminary data.</text>
</comment>
<protein>
    <submittedName>
        <fullName evidence="3">Uncharacterized protein</fullName>
    </submittedName>
</protein>
<dbReference type="InterPro" id="IPR050600">
    <property type="entry name" value="SETD3_SETD6_MTase"/>
</dbReference>
<evidence type="ECO:0000256" key="1">
    <source>
        <dbReference type="SAM" id="MobiDB-lite"/>
    </source>
</evidence>
<dbReference type="PANTHER" id="PTHR13271:SF151">
    <property type="entry name" value="SET DOMAIN-CONTAINING PROTEIN 4"/>
    <property type="match status" value="1"/>
</dbReference>
<dbReference type="Gene3D" id="3.90.1410.10">
    <property type="entry name" value="set domain protein methyltransferase, domain 1"/>
    <property type="match status" value="1"/>
</dbReference>
<dbReference type="Proteomes" id="UP000095192">
    <property type="component" value="Unassembled WGS sequence"/>
</dbReference>
<accession>A0A1D3D557</accession>
<feature type="chain" id="PRO_5008914157" evidence="2">
    <location>
        <begin position="25"/>
        <end position="852"/>
    </location>
</feature>
<reference evidence="3 4" key="1">
    <citation type="journal article" date="2016" name="BMC Genomics">
        <title>Comparative genomics reveals Cyclospora cayetanensis possesses coccidia-like metabolism and invasion components but unique surface antigens.</title>
        <authorList>
            <person name="Liu S."/>
            <person name="Wang L."/>
            <person name="Zheng H."/>
            <person name="Xu Z."/>
            <person name="Roellig D.M."/>
            <person name="Li N."/>
            <person name="Frace M.A."/>
            <person name="Tang K."/>
            <person name="Arrowood M.J."/>
            <person name="Moss D.M."/>
            <person name="Zhang L."/>
            <person name="Feng Y."/>
            <person name="Xiao L."/>
        </authorList>
    </citation>
    <scope>NUCLEOTIDE SEQUENCE [LARGE SCALE GENOMIC DNA]</scope>
    <source>
        <strain evidence="3 4">CHN_HEN01</strain>
    </source>
</reference>
<dbReference type="VEuPathDB" id="ToxoDB:cyc_08012"/>
<organism evidence="3 4">
    <name type="scientific">Cyclospora cayetanensis</name>
    <dbReference type="NCBI Taxonomy" id="88456"/>
    <lineage>
        <taxon>Eukaryota</taxon>
        <taxon>Sar</taxon>
        <taxon>Alveolata</taxon>
        <taxon>Apicomplexa</taxon>
        <taxon>Conoidasida</taxon>
        <taxon>Coccidia</taxon>
        <taxon>Eucoccidiorida</taxon>
        <taxon>Eimeriorina</taxon>
        <taxon>Eimeriidae</taxon>
        <taxon>Cyclospora</taxon>
    </lineage>
</organism>
<proteinExistence type="predicted"/>
<dbReference type="EMBL" id="JROU02000687">
    <property type="protein sequence ID" value="OEH78579.1"/>
    <property type="molecule type" value="Genomic_DNA"/>
</dbReference>